<sequence>MSQTQYCSARLLLYREMIKTAVGDDDSGGELPGGEFKWVSDGLNFCQ</sequence>
<keyword evidence="2" id="KW-1185">Reference proteome</keyword>
<gene>
    <name evidence="1" type="ORF">GCM10023156_51130</name>
</gene>
<dbReference type="RefSeq" id="WP_345326680.1">
    <property type="nucleotide sequence ID" value="NZ_BAABGA010000071.1"/>
</dbReference>
<comment type="caution">
    <text evidence="1">The sequence shown here is derived from an EMBL/GenBank/DDBJ whole genome shotgun (WGS) entry which is preliminary data.</text>
</comment>
<evidence type="ECO:0000313" key="2">
    <source>
        <dbReference type="Proteomes" id="UP001500840"/>
    </source>
</evidence>
<accession>A0ABP8NBF8</accession>
<dbReference type="Proteomes" id="UP001500840">
    <property type="component" value="Unassembled WGS sequence"/>
</dbReference>
<protein>
    <submittedName>
        <fullName evidence="1">Uncharacterized protein</fullName>
    </submittedName>
</protein>
<evidence type="ECO:0000313" key="1">
    <source>
        <dbReference type="EMBL" id="GAA4464546.1"/>
    </source>
</evidence>
<proteinExistence type="predicted"/>
<name>A0ABP8NBF8_9BACT</name>
<dbReference type="EMBL" id="BAABGA010000071">
    <property type="protein sequence ID" value="GAA4464546.1"/>
    <property type="molecule type" value="Genomic_DNA"/>
</dbReference>
<reference evidence="2" key="1">
    <citation type="journal article" date="2019" name="Int. J. Syst. Evol. Microbiol.">
        <title>The Global Catalogue of Microorganisms (GCM) 10K type strain sequencing project: providing services to taxonomists for standard genome sequencing and annotation.</title>
        <authorList>
            <consortium name="The Broad Institute Genomics Platform"/>
            <consortium name="The Broad Institute Genome Sequencing Center for Infectious Disease"/>
            <person name="Wu L."/>
            <person name="Ma J."/>
        </authorList>
    </citation>
    <scope>NUCLEOTIDE SEQUENCE [LARGE SCALE GENOMIC DNA]</scope>
    <source>
        <strain evidence="2">JCM 17759</strain>
    </source>
</reference>
<organism evidence="1 2">
    <name type="scientific">Novipirellula rosea</name>
    <dbReference type="NCBI Taxonomy" id="1031540"/>
    <lineage>
        <taxon>Bacteria</taxon>
        <taxon>Pseudomonadati</taxon>
        <taxon>Planctomycetota</taxon>
        <taxon>Planctomycetia</taxon>
        <taxon>Pirellulales</taxon>
        <taxon>Pirellulaceae</taxon>
        <taxon>Novipirellula</taxon>
    </lineage>
</organism>